<dbReference type="EMBL" id="AMCI01008477">
    <property type="protein sequence ID" value="EJW90987.1"/>
    <property type="molecule type" value="Genomic_DNA"/>
</dbReference>
<protein>
    <submittedName>
        <fullName evidence="3">Tetratricopeptide repeat-containing protein</fullName>
    </submittedName>
</protein>
<dbReference type="PANTHER" id="PTHR44858:SF1">
    <property type="entry name" value="UDP-N-ACETYLGLUCOSAMINE--PEPTIDE N-ACETYLGLUCOSAMINYLTRANSFERASE SPINDLY-RELATED"/>
    <property type="match status" value="1"/>
</dbReference>
<comment type="caution">
    <text evidence="3">The sequence shown here is derived from an EMBL/GenBank/DDBJ whole genome shotgun (WGS) entry which is preliminary data.</text>
</comment>
<accession>J9FMZ9</accession>
<dbReference type="Gene3D" id="1.25.40.10">
    <property type="entry name" value="Tetratricopeptide repeat domain"/>
    <property type="match status" value="8"/>
</dbReference>
<dbReference type="InterPro" id="IPR019734">
    <property type="entry name" value="TPR_rpt"/>
</dbReference>
<evidence type="ECO:0000313" key="3">
    <source>
        <dbReference type="EMBL" id="EJW90987.1"/>
    </source>
</evidence>
<dbReference type="Pfam" id="PF13432">
    <property type="entry name" value="TPR_16"/>
    <property type="match status" value="1"/>
</dbReference>
<keyword evidence="1" id="KW-0677">Repeat</keyword>
<evidence type="ECO:0000256" key="2">
    <source>
        <dbReference type="ARBA" id="ARBA00022803"/>
    </source>
</evidence>
<organism evidence="3">
    <name type="scientific">gut metagenome</name>
    <dbReference type="NCBI Taxonomy" id="749906"/>
    <lineage>
        <taxon>unclassified sequences</taxon>
        <taxon>metagenomes</taxon>
        <taxon>organismal metagenomes</taxon>
    </lineage>
</organism>
<dbReference type="AlphaFoldDB" id="J9FMZ9"/>
<proteinExistence type="predicted"/>
<gene>
    <name evidence="3" type="ORF">EVA_20909</name>
</gene>
<name>J9FMZ9_9ZZZZ</name>
<sequence length="874" mass="101386">MLSDKERDDMTYRLAICYLKTGNLKDAVIWLETLRDVSPRYEADCTYYLSYIQYINKQYEDALKGFRSLQNSPKYETLVPYYMSEILLQKKLYAQATNVVRTSLSRWPNEIHRSELYRILAFAEYEQGKYLEAMKNFQRYVEMSEESMWQREALYRYGLACYRCEVYTKVPEILEKVTEEPDALAQNAWYHIGLASLKLADRNSARMAFEQAAASNVDRTIKEQAAYNHALCVHETSYSAFGESVTVFEKFLNEFPQSRFADQASNYLVEVYMTTRSYEAALKSISRIAHPGPSILEAKQKILFQLGTQAFTNTQFEKAVDFFSQSLELGNYNLPTKVNACYWRGESYYRLNCMQEAARDFQNYLAWTPQDADEMNALAHYNLGYIAFHQKNYVVAQRHFKQYLQFQKANHVTLLADVCNRLGDCYLQNRHFEEARSFYKRAEDYHTPAGDYAYYQLALVAGLQKDYSGKVELLNQLSVKYPKSLYAVNALYEKGRSYVQSNRGNEAIATFRELLKKYPDSPLSRKAAAEIGLLYYQQDDYNRAIESYKYVITHYQGSAEARLAMRDLKSIYVDANRVDEFATWVNTLPGSVHFEPNEQDSLTYIAAERIYMKGQAETARRSFIRYLQSYPEGAFNLNARYYLSVLAKEQKNEEEVLEHTAKLLEYPDSPYAEEALLMHGEVLFNRQHYAEAMLDYQKLRAKATTVEHRQLGLIGALRCATLLNEYSEVIHVASALLTEVKLAPELRNEALYDRAKAYLHEQATQKALSDLEILAQDTRTVYGAEATYLLALQSYQSKDYVAAEKLILNFIDQSTPHAYWLARSFVLLSDVYQAMGKKLEARQYLLSLQQNYQADDEIAGMIEERLEKLNKTKE</sequence>
<evidence type="ECO:0000256" key="1">
    <source>
        <dbReference type="ARBA" id="ARBA00022737"/>
    </source>
</evidence>
<dbReference type="InterPro" id="IPR011990">
    <property type="entry name" value="TPR-like_helical_dom_sf"/>
</dbReference>
<dbReference type="SMART" id="SM00028">
    <property type="entry name" value="TPR"/>
    <property type="match status" value="10"/>
</dbReference>
<dbReference type="PANTHER" id="PTHR44858">
    <property type="entry name" value="TETRATRICOPEPTIDE REPEAT PROTEIN 6"/>
    <property type="match status" value="1"/>
</dbReference>
<keyword evidence="2" id="KW-0802">TPR repeat</keyword>
<reference evidence="3" key="1">
    <citation type="journal article" date="2012" name="PLoS ONE">
        <title>Gene sets for utilization of primary and secondary nutrition supplies in the distal gut of endangered iberian lynx.</title>
        <authorList>
            <person name="Alcaide M."/>
            <person name="Messina E."/>
            <person name="Richter M."/>
            <person name="Bargiela R."/>
            <person name="Peplies J."/>
            <person name="Huws S.A."/>
            <person name="Newbold C.J."/>
            <person name="Golyshin P.N."/>
            <person name="Simon M.A."/>
            <person name="Lopez G."/>
            <person name="Yakimov M.M."/>
            <person name="Ferrer M."/>
        </authorList>
    </citation>
    <scope>NUCLEOTIDE SEQUENCE</scope>
</reference>
<dbReference type="InterPro" id="IPR050498">
    <property type="entry name" value="Ycf3"/>
</dbReference>
<dbReference type="PROSITE" id="PS50005">
    <property type="entry name" value="TPR"/>
    <property type="match status" value="4"/>
</dbReference>
<dbReference type="SUPFAM" id="SSF48452">
    <property type="entry name" value="TPR-like"/>
    <property type="match status" value="4"/>
</dbReference>
<dbReference type="Pfam" id="PF13174">
    <property type="entry name" value="TPR_6"/>
    <property type="match status" value="1"/>
</dbReference>
<dbReference type="Pfam" id="PF13181">
    <property type="entry name" value="TPR_8"/>
    <property type="match status" value="1"/>
</dbReference>